<dbReference type="PROSITE" id="PS51886">
    <property type="entry name" value="TLDC"/>
    <property type="match status" value="1"/>
</dbReference>
<dbReference type="Proteomes" id="UP000681722">
    <property type="component" value="Unassembled WGS sequence"/>
</dbReference>
<dbReference type="PANTHER" id="PTHR23354">
    <property type="entry name" value="NUCLEOLAR PROTEIN 7/ESTROGEN RECEPTOR COACTIVATOR-RELATED"/>
    <property type="match status" value="1"/>
</dbReference>
<dbReference type="OrthoDB" id="5983325at2759"/>
<protein>
    <recommendedName>
        <fullName evidence="1">TLDc domain-containing protein</fullName>
    </recommendedName>
</protein>
<feature type="non-terminal residue" evidence="3">
    <location>
        <position position="1"/>
    </location>
</feature>
<feature type="domain" description="TLDc" evidence="1">
    <location>
        <begin position="17"/>
        <end position="189"/>
    </location>
</feature>
<dbReference type="AlphaFoldDB" id="A0A815SFH1"/>
<evidence type="ECO:0000313" key="6">
    <source>
        <dbReference type="Proteomes" id="UP000663829"/>
    </source>
</evidence>
<organism evidence="3 6">
    <name type="scientific">Didymodactylos carnosus</name>
    <dbReference type="NCBI Taxonomy" id="1234261"/>
    <lineage>
        <taxon>Eukaryota</taxon>
        <taxon>Metazoa</taxon>
        <taxon>Spiralia</taxon>
        <taxon>Gnathifera</taxon>
        <taxon>Rotifera</taxon>
        <taxon>Eurotatoria</taxon>
        <taxon>Bdelloidea</taxon>
        <taxon>Philodinida</taxon>
        <taxon>Philodinidae</taxon>
        <taxon>Didymodactylos</taxon>
    </lineage>
</organism>
<proteinExistence type="predicted"/>
<evidence type="ECO:0000313" key="2">
    <source>
        <dbReference type="EMBL" id="CAF0803031.1"/>
    </source>
</evidence>
<keyword evidence="6" id="KW-1185">Reference proteome</keyword>
<evidence type="ECO:0000259" key="1">
    <source>
        <dbReference type="PROSITE" id="PS51886"/>
    </source>
</evidence>
<dbReference type="InterPro" id="IPR006571">
    <property type="entry name" value="TLDc_dom"/>
</dbReference>
<reference evidence="3" key="1">
    <citation type="submission" date="2021-02" db="EMBL/GenBank/DDBJ databases">
        <authorList>
            <person name="Nowell W R."/>
        </authorList>
    </citation>
    <scope>NUCLEOTIDE SEQUENCE</scope>
</reference>
<dbReference type="Proteomes" id="UP000682733">
    <property type="component" value="Unassembled WGS sequence"/>
</dbReference>
<dbReference type="Proteomes" id="UP000663829">
    <property type="component" value="Unassembled WGS sequence"/>
</dbReference>
<dbReference type="Proteomes" id="UP000677228">
    <property type="component" value="Unassembled WGS sequence"/>
</dbReference>
<evidence type="ECO:0000313" key="3">
    <source>
        <dbReference type="EMBL" id="CAF1489490.1"/>
    </source>
</evidence>
<dbReference type="EMBL" id="CAJOBC010087120">
    <property type="protein sequence ID" value="CAF4352805.1"/>
    <property type="molecule type" value="Genomic_DNA"/>
</dbReference>
<dbReference type="SMART" id="SM00584">
    <property type="entry name" value="TLDc"/>
    <property type="match status" value="1"/>
</dbReference>
<gene>
    <name evidence="3" type="ORF">GPM918_LOCUS36187</name>
    <name evidence="2" type="ORF">OVA965_LOCUS4747</name>
    <name evidence="5" type="ORF">SRO942_LOCUS36916</name>
    <name evidence="4" type="ORF">TMI583_LOCUS4745</name>
</gene>
<dbReference type="EMBL" id="CAJNOQ010021631">
    <property type="protein sequence ID" value="CAF1489490.1"/>
    <property type="molecule type" value="Genomic_DNA"/>
</dbReference>
<comment type="caution">
    <text evidence="3">The sequence shown here is derived from an EMBL/GenBank/DDBJ whole genome shotgun (WGS) entry which is preliminary data.</text>
</comment>
<name>A0A815SFH1_9BILA</name>
<evidence type="ECO:0000313" key="5">
    <source>
        <dbReference type="EMBL" id="CAF4352805.1"/>
    </source>
</evidence>
<dbReference type="Pfam" id="PF07534">
    <property type="entry name" value="TLD"/>
    <property type="match status" value="1"/>
</dbReference>
<dbReference type="EMBL" id="CAJNOK010001277">
    <property type="protein sequence ID" value="CAF0803031.1"/>
    <property type="molecule type" value="Genomic_DNA"/>
</dbReference>
<accession>A0A815SFH1</accession>
<dbReference type="EMBL" id="CAJOBA010001277">
    <property type="protein sequence ID" value="CAF3586489.1"/>
    <property type="molecule type" value="Genomic_DNA"/>
</dbReference>
<evidence type="ECO:0000313" key="4">
    <source>
        <dbReference type="EMBL" id="CAF3586489.1"/>
    </source>
</evidence>
<sequence length="203" mass="22965">TKTDVTVNQQQLFTGGNLLRSEHQRKLNVFYDKPNQKWELIYKGTRDGFSAENFHRFCDDKGPTMTVLQAKIGDYLFGGFTSRSWSIESGYKNDTKAFLFTLTNPDDKEPTKFSPKKDQTGYAVYHSSSYGPLFGYGYDIGIYSMANKTDSGSYTSFPSTYEDTTGIGKLLFTGSSNLQLKDIEVYKIYCDDSSVTGRKFSLK</sequence>